<evidence type="ECO:0000313" key="2">
    <source>
        <dbReference type="EMBL" id="KXZ75926.1"/>
    </source>
</evidence>
<keyword evidence="1" id="KW-0472">Membrane</keyword>
<dbReference type="InParanoid" id="A0A139W9E9"/>
<organism evidence="2 3">
    <name type="scientific">Tribolium castaneum</name>
    <name type="common">Red flour beetle</name>
    <dbReference type="NCBI Taxonomy" id="7070"/>
    <lineage>
        <taxon>Eukaryota</taxon>
        <taxon>Metazoa</taxon>
        <taxon>Ecdysozoa</taxon>
        <taxon>Arthropoda</taxon>
        <taxon>Hexapoda</taxon>
        <taxon>Insecta</taxon>
        <taxon>Pterygota</taxon>
        <taxon>Neoptera</taxon>
        <taxon>Endopterygota</taxon>
        <taxon>Coleoptera</taxon>
        <taxon>Polyphaga</taxon>
        <taxon>Cucujiformia</taxon>
        <taxon>Tenebrionidae</taxon>
        <taxon>Tenebrionidae incertae sedis</taxon>
        <taxon>Tribolium</taxon>
    </lineage>
</organism>
<evidence type="ECO:0000313" key="3">
    <source>
        <dbReference type="Proteomes" id="UP000007266"/>
    </source>
</evidence>
<reference evidence="2 3" key="1">
    <citation type="journal article" date="2008" name="Nature">
        <title>The genome of the model beetle and pest Tribolium castaneum.</title>
        <authorList>
            <consortium name="Tribolium Genome Sequencing Consortium"/>
            <person name="Richards S."/>
            <person name="Gibbs R.A."/>
            <person name="Weinstock G.M."/>
            <person name="Brown S.J."/>
            <person name="Denell R."/>
            <person name="Beeman R.W."/>
            <person name="Gibbs R."/>
            <person name="Beeman R.W."/>
            <person name="Brown S.J."/>
            <person name="Bucher G."/>
            <person name="Friedrich M."/>
            <person name="Grimmelikhuijzen C.J."/>
            <person name="Klingler M."/>
            <person name="Lorenzen M."/>
            <person name="Richards S."/>
            <person name="Roth S."/>
            <person name="Schroder R."/>
            <person name="Tautz D."/>
            <person name="Zdobnov E.M."/>
            <person name="Muzny D."/>
            <person name="Gibbs R.A."/>
            <person name="Weinstock G.M."/>
            <person name="Attaway T."/>
            <person name="Bell S."/>
            <person name="Buhay C.J."/>
            <person name="Chandrabose M.N."/>
            <person name="Chavez D."/>
            <person name="Clerk-Blankenburg K.P."/>
            <person name="Cree A."/>
            <person name="Dao M."/>
            <person name="Davis C."/>
            <person name="Chacko J."/>
            <person name="Dinh H."/>
            <person name="Dugan-Rocha S."/>
            <person name="Fowler G."/>
            <person name="Garner T.T."/>
            <person name="Garnes J."/>
            <person name="Gnirke A."/>
            <person name="Hawes A."/>
            <person name="Hernandez J."/>
            <person name="Hines S."/>
            <person name="Holder M."/>
            <person name="Hume J."/>
            <person name="Jhangiani S.N."/>
            <person name="Joshi V."/>
            <person name="Khan Z.M."/>
            <person name="Jackson L."/>
            <person name="Kovar C."/>
            <person name="Kowis A."/>
            <person name="Lee S."/>
            <person name="Lewis L.R."/>
            <person name="Margolis J."/>
            <person name="Morgan M."/>
            <person name="Nazareth L.V."/>
            <person name="Nguyen N."/>
            <person name="Okwuonu G."/>
            <person name="Parker D."/>
            <person name="Richards S."/>
            <person name="Ruiz S.J."/>
            <person name="Santibanez J."/>
            <person name="Savard J."/>
            <person name="Scherer S.E."/>
            <person name="Schneider B."/>
            <person name="Sodergren E."/>
            <person name="Tautz D."/>
            <person name="Vattahil S."/>
            <person name="Villasana D."/>
            <person name="White C.S."/>
            <person name="Wright R."/>
            <person name="Park Y."/>
            <person name="Beeman R.W."/>
            <person name="Lord J."/>
            <person name="Oppert B."/>
            <person name="Lorenzen M."/>
            <person name="Brown S."/>
            <person name="Wang L."/>
            <person name="Savard J."/>
            <person name="Tautz D."/>
            <person name="Richards S."/>
            <person name="Weinstock G."/>
            <person name="Gibbs R.A."/>
            <person name="Liu Y."/>
            <person name="Worley K."/>
            <person name="Weinstock G."/>
            <person name="Elsik C.G."/>
            <person name="Reese J.T."/>
            <person name="Elhaik E."/>
            <person name="Landan G."/>
            <person name="Graur D."/>
            <person name="Arensburger P."/>
            <person name="Atkinson P."/>
            <person name="Beeman R.W."/>
            <person name="Beidler J."/>
            <person name="Brown S.J."/>
            <person name="Demuth J.P."/>
            <person name="Drury D.W."/>
            <person name="Du Y.Z."/>
            <person name="Fujiwara H."/>
            <person name="Lorenzen M."/>
            <person name="Maselli V."/>
            <person name="Osanai M."/>
            <person name="Park Y."/>
            <person name="Robertson H.M."/>
            <person name="Tu Z."/>
            <person name="Wang J.J."/>
            <person name="Wang S."/>
            <person name="Richards S."/>
            <person name="Song H."/>
            <person name="Zhang L."/>
            <person name="Sodergren E."/>
            <person name="Werner D."/>
            <person name="Stanke M."/>
            <person name="Morgenstern B."/>
            <person name="Solovyev V."/>
            <person name="Kosarev P."/>
            <person name="Brown G."/>
            <person name="Chen H.C."/>
            <person name="Ermolaeva O."/>
            <person name="Hlavina W."/>
            <person name="Kapustin Y."/>
            <person name="Kiryutin B."/>
            <person name="Kitts P."/>
            <person name="Maglott D."/>
            <person name="Pruitt K."/>
            <person name="Sapojnikov V."/>
            <person name="Souvorov A."/>
            <person name="Mackey A.J."/>
            <person name="Waterhouse R.M."/>
            <person name="Wyder S."/>
            <person name="Zdobnov E.M."/>
            <person name="Zdobnov E.M."/>
            <person name="Wyder S."/>
            <person name="Kriventseva E.V."/>
            <person name="Kadowaki T."/>
            <person name="Bork P."/>
            <person name="Aranda M."/>
            <person name="Bao R."/>
            <person name="Beermann A."/>
            <person name="Berns N."/>
            <person name="Bolognesi R."/>
            <person name="Bonneton F."/>
            <person name="Bopp D."/>
            <person name="Brown S.J."/>
            <person name="Bucher G."/>
            <person name="Butts T."/>
            <person name="Chaumot A."/>
            <person name="Denell R.E."/>
            <person name="Ferrier D.E."/>
            <person name="Friedrich M."/>
            <person name="Gordon C.M."/>
            <person name="Jindra M."/>
            <person name="Klingler M."/>
            <person name="Lan Q."/>
            <person name="Lattorff H.M."/>
            <person name="Laudet V."/>
            <person name="von Levetsow C."/>
            <person name="Liu Z."/>
            <person name="Lutz R."/>
            <person name="Lynch J.A."/>
            <person name="da Fonseca R.N."/>
            <person name="Posnien N."/>
            <person name="Reuter R."/>
            <person name="Roth S."/>
            <person name="Savard J."/>
            <person name="Schinko J.B."/>
            <person name="Schmitt C."/>
            <person name="Schoppmeier M."/>
            <person name="Schroder R."/>
            <person name="Shippy T.D."/>
            <person name="Simonnet F."/>
            <person name="Marques-Souza H."/>
            <person name="Tautz D."/>
            <person name="Tomoyasu Y."/>
            <person name="Trauner J."/>
            <person name="Van der Zee M."/>
            <person name="Vervoort M."/>
            <person name="Wittkopp N."/>
            <person name="Wimmer E.A."/>
            <person name="Yang X."/>
            <person name="Jones A.K."/>
            <person name="Sattelle D.B."/>
            <person name="Ebert P.R."/>
            <person name="Nelson D."/>
            <person name="Scott J.G."/>
            <person name="Beeman R.W."/>
            <person name="Muthukrishnan S."/>
            <person name="Kramer K.J."/>
            <person name="Arakane Y."/>
            <person name="Beeman R.W."/>
            <person name="Zhu Q."/>
            <person name="Hogenkamp D."/>
            <person name="Dixit R."/>
            <person name="Oppert B."/>
            <person name="Jiang H."/>
            <person name="Zou Z."/>
            <person name="Marshall J."/>
            <person name="Elpidina E."/>
            <person name="Vinokurov K."/>
            <person name="Oppert C."/>
            <person name="Zou Z."/>
            <person name="Evans J."/>
            <person name="Lu Z."/>
            <person name="Zhao P."/>
            <person name="Sumathipala N."/>
            <person name="Altincicek B."/>
            <person name="Vilcinskas A."/>
            <person name="Williams M."/>
            <person name="Hultmark D."/>
            <person name="Hetru C."/>
            <person name="Jiang H."/>
            <person name="Grimmelikhuijzen C.J."/>
            <person name="Hauser F."/>
            <person name="Cazzamali G."/>
            <person name="Williamson M."/>
            <person name="Park Y."/>
            <person name="Li B."/>
            <person name="Tanaka Y."/>
            <person name="Predel R."/>
            <person name="Neupert S."/>
            <person name="Schachtner J."/>
            <person name="Verleyen P."/>
            <person name="Raible F."/>
            <person name="Bork P."/>
            <person name="Friedrich M."/>
            <person name="Walden K.K."/>
            <person name="Robertson H.M."/>
            <person name="Angeli S."/>
            <person name="Foret S."/>
            <person name="Bucher G."/>
            <person name="Schuetz S."/>
            <person name="Maleszka R."/>
            <person name="Wimmer E.A."/>
            <person name="Beeman R.W."/>
            <person name="Lorenzen M."/>
            <person name="Tomoyasu Y."/>
            <person name="Miller S.C."/>
            <person name="Grossmann D."/>
            <person name="Bucher G."/>
        </authorList>
    </citation>
    <scope>NUCLEOTIDE SEQUENCE [LARGE SCALE GENOMIC DNA]</scope>
    <source>
        <strain evidence="2 3">Georgia GA2</strain>
    </source>
</reference>
<gene>
    <name evidence="2" type="primary">AUGUSTUS-3.0.2_33907</name>
    <name evidence="2" type="ORF">TcasGA2_TC033907</name>
</gene>
<dbReference type="AlphaFoldDB" id="A0A139W9E9"/>
<dbReference type="EMBL" id="KQ972307">
    <property type="protein sequence ID" value="KXZ75926.1"/>
    <property type="molecule type" value="Genomic_DNA"/>
</dbReference>
<keyword evidence="1" id="KW-0812">Transmembrane</keyword>
<name>A0A139W9E9_TRICA</name>
<keyword evidence="1" id="KW-1133">Transmembrane helix</keyword>
<reference evidence="2 3" key="2">
    <citation type="journal article" date="2010" name="Nucleic Acids Res.">
        <title>BeetleBase in 2010: revisions to provide comprehensive genomic information for Tribolium castaneum.</title>
        <authorList>
            <person name="Kim H.S."/>
            <person name="Murphy T."/>
            <person name="Xia J."/>
            <person name="Caragea D."/>
            <person name="Park Y."/>
            <person name="Beeman R.W."/>
            <person name="Lorenzen M.D."/>
            <person name="Butcher S."/>
            <person name="Manak J.R."/>
            <person name="Brown S.J."/>
        </authorList>
    </citation>
    <scope>NUCLEOTIDE SEQUENCE [LARGE SCALE GENOMIC DNA]</scope>
    <source>
        <strain evidence="2 3">Georgia GA2</strain>
    </source>
</reference>
<keyword evidence="3" id="KW-1185">Reference proteome</keyword>
<sequence>MLSVSYSSLSVRFKYLDLCFVFKILAGVINCSTLLSLFLLRVPNYAVRNYLWF</sequence>
<evidence type="ECO:0000256" key="1">
    <source>
        <dbReference type="SAM" id="Phobius"/>
    </source>
</evidence>
<accession>A0A139W9E9</accession>
<feature type="transmembrane region" description="Helical" evidence="1">
    <location>
        <begin position="20"/>
        <end position="40"/>
    </location>
</feature>
<protein>
    <submittedName>
        <fullName evidence="2">Uncharacterized protein</fullName>
    </submittedName>
</protein>
<dbReference type="Proteomes" id="UP000007266">
    <property type="component" value="Unassembled WGS sequence"/>
</dbReference>
<proteinExistence type="predicted"/>